<evidence type="ECO:0000256" key="8">
    <source>
        <dbReference type="RuleBase" id="RU004560"/>
    </source>
</evidence>
<name>A0A132A4W7_SARSC</name>
<reference evidence="12 15" key="1">
    <citation type="journal article" date="2015" name="Parasit. Vectors">
        <title>Draft genome of the scabies mite.</title>
        <authorList>
            <person name="Rider S.D.Jr."/>
            <person name="Morgan M.S."/>
            <person name="Arlian L.G."/>
        </authorList>
    </citation>
    <scope>NUCLEOTIDE SEQUENCE [LARGE SCALE GENOMIC DNA]</scope>
    <source>
        <strain evidence="12">Arlian Lab</strain>
    </source>
</reference>
<evidence type="ECO:0000313" key="11">
    <source>
        <dbReference type="EMBL" id="KAF7489448.1"/>
    </source>
</evidence>
<dbReference type="PANTHER" id="PTHR18884">
    <property type="entry name" value="SEPTIN"/>
    <property type="match status" value="1"/>
</dbReference>
<keyword evidence="5 8" id="KW-0342">GTP-binding</keyword>
<dbReference type="CDD" id="cd01850">
    <property type="entry name" value="CDC_Septin"/>
    <property type="match status" value="1"/>
</dbReference>
<dbReference type="InterPro" id="IPR016491">
    <property type="entry name" value="Septin"/>
</dbReference>
<dbReference type="EMBL" id="WVUK01000065">
    <property type="protein sequence ID" value="KAF7489448.1"/>
    <property type="molecule type" value="Genomic_DNA"/>
</dbReference>
<evidence type="ECO:0000313" key="15">
    <source>
        <dbReference type="Proteomes" id="UP000616769"/>
    </source>
</evidence>
<dbReference type="AlphaFoldDB" id="A0A132A4W7"/>
<dbReference type="PROSITE" id="PS51719">
    <property type="entry name" value="G_SEPTIN"/>
    <property type="match status" value="1"/>
</dbReference>
<evidence type="ECO:0000313" key="14">
    <source>
        <dbReference type="Proteomes" id="UP000070412"/>
    </source>
</evidence>
<dbReference type="Proteomes" id="UP000616769">
    <property type="component" value="Unassembled WGS sequence"/>
</dbReference>
<evidence type="ECO:0000256" key="6">
    <source>
        <dbReference type="ARBA" id="ARBA00023306"/>
    </source>
</evidence>
<dbReference type="InterPro" id="IPR030379">
    <property type="entry name" value="G_SEPTIN_dom"/>
</dbReference>
<reference evidence="11" key="3">
    <citation type="submission" date="2020-01" db="EMBL/GenBank/DDBJ databases">
        <authorList>
            <person name="Korhonen P.K.K."/>
            <person name="Guangxu M.G."/>
            <person name="Wang T.W."/>
            <person name="Stroehlein A.J.S."/>
            <person name="Young N.D."/>
            <person name="Ang C.-S.A."/>
            <person name="Fernando D.W.F."/>
            <person name="Lu H.L."/>
            <person name="Taylor S.T."/>
            <person name="Ehtesham M.E.M."/>
            <person name="Najaraj S.H.N."/>
            <person name="Harsha G.H.G."/>
            <person name="Madugundu A.M."/>
            <person name="Renuse S.R."/>
            <person name="Holt D.H."/>
            <person name="Pandey A.P."/>
            <person name="Papenfuss A.P."/>
            <person name="Gasser R.B.G."/>
            <person name="Fischer K.F."/>
        </authorList>
    </citation>
    <scope>NUCLEOTIDE SEQUENCE</scope>
    <source>
        <strain evidence="11">SSS_KF_BRIS2020</strain>
    </source>
</reference>
<evidence type="ECO:0000256" key="3">
    <source>
        <dbReference type="ARBA" id="ARBA00022741"/>
    </source>
</evidence>
<keyword evidence="4" id="KW-0175">Coiled coil</keyword>
<dbReference type="VEuPathDB" id="VectorBase:SSCA010227"/>
<organism evidence="12 15">
    <name type="scientific">Sarcoptes scabiei</name>
    <name type="common">Itch mite</name>
    <name type="synonym">Acarus scabiei</name>
    <dbReference type="NCBI Taxonomy" id="52283"/>
    <lineage>
        <taxon>Eukaryota</taxon>
        <taxon>Metazoa</taxon>
        <taxon>Ecdysozoa</taxon>
        <taxon>Arthropoda</taxon>
        <taxon>Chelicerata</taxon>
        <taxon>Arachnida</taxon>
        <taxon>Acari</taxon>
        <taxon>Acariformes</taxon>
        <taxon>Sarcoptiformes</taxon>
        <taxon>Astigmata</taxon>
        <taxon>Psoroptidia</taxon>
        <taxon>Sarcoptoidea</taxon>
        <taxon>Sarcoptidae</taxon>
        <taxon>Sarcoptinae</taxon>
        <taxon>Sarcoptes</taxon>
    </lineage>
</organism>
<dbReference type="Gene3D" id="3.40.50.300">
    <property type="entry name" value="P-loop containing nucleotide triphosphate hydrolases"/>
    <property type="match status" value="1"/>
</dbReference>
<evidence type="ECO:0000313" key="12">
    <source>
        <dbReference type="EMBL" id="KPM05984.1"/>
    </source>
</evidence>
<gene>
    <name evidence="12" type="ORF">QR98_0044570</name>
    <name evidence="11" type="ORF">SSS_2247</name>
</gene>
<comment type="subcellular location">
    <subcellularLocation>
        <location evidence="1">Cleavage furrow</location>
    </subcellularLocation>
</comment>
<evidence type="ECO:0000313" key="13">
    <source>
        <dbReference type="EnsemblMetazoa" id="KAF7489448.1"/>
    </source>
</evidence>
<evidence type="ECO:0000256" key="7">
    <source>
        <dbReference type="PIRNR" id="PIRNR006698"/>
    </source>
</evidence>
<dbReference type="OrthoDB" id="416553at2759"/>
<keyword evidence="6" id="KW-0131">Cell cycle</keyword>
<evidence type="ECO:0000256" key="1">
    <source>
        <dbReference type="ARBA" id="ARBA00004626"/>
    </source>
</evidence>
<feature type="domain" description="Septin-type G" evidence="10">
    <location>
        <begin position="29"/>
        <end position="301"/>
    </location>
</feature>
<evidence type="ECO:0000256" key="5">
    <source>
        <dbReference type="ARBA" id="ARBA00023134"/>
    </source>
</evidence>
<proteinExistence type="inferred from homology"/>
<dbReference type="PIRSF" id="PIRSF006698">
    <property type="entry name" value="Septin"/>
    <property type="match status" value="1"/>
</dbReference>
<dbReference type="Pfam" id="PF00735">
    <property type="entry name" value="Septin"/>
    <property type="match status" value="1"/>
</dbReference>
<reference evidence="14" key="2">
    <citation type="journal article" date="2020" name="PLoS Negl. Trop. Dis.">
        <title>High-quality nuclear genome for Sarcoptes scabiei-A critical resource for a neglected parasite.</title>
        <authorList>
            <person name="Korhonen P.K."/>
            <person name="Gasser R.B."/>
            <person name="Ma G."/>
            <person name="Wang T."/>
            <person name="Stroehlein A.J."/>
            <person name="Young N.D."/>
            <person name="Ang C.S."/>
            <person name="Fernando D.D."/>
            <person name="Lu H.C."/>
            <person name="Taylor S."/>
            <person name="Reynolds S.L."/>
            <person name="Mofiz E."/>
            <person name="Najaraj S.H."/>
            <person name="Gowda H."/>
            <person name="Madugundu A."/>
            <person name="Renuse S."/>
            <person name="Holt D."/>
            <person name="Pandey A."/>
            <person name="Papenfuss A.T."/>
            <person name="Fischer K."/>
        </authorList>
    </citation>
    <scope>NUCLEOTIDE SEQUENCE [LARGE SCALE GENOMIC DNA]</scope>
</reference>
<dbReference type="GO" id="GO:0005856">
    <property type="term" value="C:cytoskeleton"/>
    <property type="evidence" value="ECO:0007669"/>
    <property type="project" value="UniProtKB-ARBA"/>
</dbReference>
<keyword evidence="14" id="KW-1185">Reference proteome</keyword>
<evidence type="ECO:0000256" key="9">
    <source>
        <dbReference type="SAM" id="MobiDB-lite"/>
    </source>
</evidence>
<sequence length="386" mass="44256">MAEVSNSTASNYLGFANLPNQVQRKFAKKGFEFNLMIVGESGLGKTTLTNSLFKTNLNSNRTIPKTEDLLERTLTIEPFTVDIEERGVRLKLTVIDTPGYGDSLDCSNNYEPILNYIDEQYEKYLTNESGLNRRQIRDTRVHCCFYFISPLNFGLKPADVRFLKLLQHKVNVVPLIAKSDFLTPQETKQLKEKILNEIKHHRIQIYSIPDCDPDEDEDYKAHVNQLKISMPFAVCSSLDFHDVNGRKIRGRLYPWGVVETENPDHSDYIKLRSMLVSHMQDLREVTHDIHYENYRSHRLAGNVISTSISSATIHSNSLRDNISIISGSIGGYDESEKDRILQEKEAELRKMQDLLAKMKEEMHQQQSSSINNIRPEVVSLDANGHH</sequence>
<evidence type="ECO:0000256" key="4">
    <source>
        <dbReference type="ARBA" id="ARBA00023054"/>
    </source>
</evidence>
<dbReference type="OMA" id="EASHAEI"/>
<dbReference type="FunFam" id="3.40.50.300:FF:000162">
    <property type="entry name" value="septin-7 isoform X1"/>
    <property type="match status" value="1"/>
</dbReference>
<keyword evidence="3 8" id="KW-0547">Nucleotide-binding</keyword>
<protein>
    <recommendedName>
        <fullName evidence="7">Septin</fullName>
    </recommendedName>
</protein>
<reference evidence="13" key="4">
    <citation type="submission" date="2022-06" db="UniProtKB">
        <authorList>
            <consortium name="EnsemblMetazoa"/>
        </authorList>
    </citation>
    <scope>IDENTIFICATION</scope>
</reference>
<dbReference type="SUPFAM" id="SSF52540">
    <property type="entry name" value="P-loop containing nucleoside triphosphate hydrolases"/>
    <property type="match status" value="1"/>
</dbReference>
<evidence type="ECO:0000259" key="10">
    <source>
        <dbReference type="PROSITE" id="PS51719"/>
    </source>
</evidence>
<accession>A0A132A4W7</accession>
<comment type="similarity">
    <text evidence="7 8">Belongs to the TRAFAC class TrmE-Era-EngA-EngB-Septin-like GTPase superfamily. Septin GTPase family.</text>
</comment>
<dbReference type="GO" id="GO:0032154">
    <property type="term" value="C:cleavage furrow"/>
    <property type="evidence" value="ECO:0007669"/>
    <property type="project" value="UniProtKB-SubCell"/>
</dbReference>
<dbReference type="Proteomes" id="UP000070412">
    <property type="component" value="Unassembled WGS sequence"/>
</dbReference>
<dbReference type="GO" id="GO:0005525">
    <property type="term" value="F:GTP binding"/>
    <property type="evidence" value="ECO:0007669"/>
    <property type="project" value="UniProtKB-UniRule"/>
</dbReference>
<keyword evidence="2" id="KW-0132">Cell division</keyword>
<dbReference type="EnsemblMetazoa" id="SSS_2247s_mrna">
    <property type="protein sequence ID" value="KAF7489448.1"/>
    <property type="gene ID" value="SSS_2247"/>
</dbReference>
<evidence type="ECO:0000256" key="2">
    <source>
        <dbReference type="ARBA" id="ARBA00022618"/>
    </source>
</evidence>
<feature type="region of interest" description="Disordered" evidence="9">
    <location>
        <begin position="362"/>
        <end position="386"/>
    </location>
</feature>
<dbReference type="EMBL" id="JXLN01010590">
    <property type="protein sequence ID" value="KPM05984.1"/>
    <property type="molecule type" value="Genomic_DNA"/>
</dbReference>
<dbReference type="InterPro" id="IPR027417">
    <property type="entry name" value="P-loop_NTPase"/>
</dbReference>
<dbReference type="GO" id="GO:0051301">
    <property type="term" value="P:cell division"/>
    <property type="evidence" value="ECO:0007669"/>
    <property type="project" value="UniProtKB-KW"/>
</dbReference>